<feature type="binding site" evidence="12">
    <location>
        <position position="151"/>
    </location>
    <ligand>
        <name>ATP</name>
        <dbReference type="ChEBI" id="CHEBI:30616"/>
    </ligand>
</feature>
<protein>
    <recommendedName>
        <fullName evidence="3">Serine/threonine-protein kinase 1</fullName>
        <ecNumber evidence="2">2.7.11.1</ecNumber>
    </recommendedName>
</protein>
<evidence type="ECO:0000313" key="17">
    <source>
        <dbReference type="Proteomes" id="UP000054843"/>
    </source>
</evidence>
<sequence length="592" mass="64420">MLLLLLPLVVVVVLLLASFTCLSPTLPPPPPPPSVCVRTTRLQLVSWLTKSLSHASLFGREAGGSFLTGFTEPSWLPIDSFRFVDRRWALVRTSKAPSNLTRSLPLLDFVVLVFSDAVRKVYKIGGELGRGGFGTVYSGFRMHDGLPVAIKYVNRKCIVSWGMLNGRKVPLEVCLLHRIRHVDGVIRLLDWYERTDGFLIIMERPTPSADLFDFITDKGHLDENLARHFFRQVVQTVIDCAHSGIIHRDIKDENLLVDLRTGFLRLIDFGSGAFIKDSVFTDFEGTRVYSPPEWIIHNRYHGTPATVWSLGILLFDMVCGDIPYHSDEDIVRGKLMWRHSVSKNCRDLIQKCLSFDSEKRPTLEAILKHAWLKEAESTSAAYAAHWFRRVKPVSVSVPKDLACSAGSRTQQSCSSDETVPLPAAVMASSPSCSTSSSCSLSGDLSKTALHTRHPAAVDAVSSRNRSCSSGTGPSISQSCSGSLSNSSSSSRSPTTTTTAAAAATMPTTRALLLSLPLPPPPLLPSSRSTLNLNGGIVTTNNNNNNNTNSSNNNTNSDNNNGNNPSSPCSSSAYGSSSCESYGDRAESLCGSL</sequence>
<keyword evidence="17" id="KW-1185">Reference proteome</keyword>
<keyword evidence="14" id="KW-0732">Signal</keyword>
<dbReference type="SMART" id="SM00220">
    <property type="entry name" value="S_TKc"/>
    <property type="match status" value="1"/>
</dbReference>
<dbReference type="InterPro" id="IPR011009">
    <property type="entry name" value="Kinase-like_dom_sf"/>
</dbReference>
<dbReference type="GO" id="GO:0030430">
    <property type="term" value="C:host cell cytoplasm"/>
    <property type="evidence" value="ECO:0007669"/>
    <property type="project" value="UniProtKB-SubCell"/>
</dbReference>
<dbReference type="Gene3D" id="1.10.510.10">
    <property type="entry name" value="Transferase(Phosphotransferase) domain 1"/>
    <property type="match status" value="1"/>
</dbReference>
<dbReference type="EC" id="2.7.11.1" evidence="2"/>
<dbReference type="Proteomes" id="UP000054843">
    <property type="component" value="Unassembled WGS sequence"/>
</dbReference>
<dbReference type="SUPFAM" id="SSF56112">
    <property type="entry name" value="Protein kinase-like (PK-like)"/>
    <property type="match status" value="1"/>
</dbReference>
<evidence type="ECO:0000259" key="15">
    <source>
        <dbReference type="PROSITE" id="PS50011"/>
    </source>
</evidence>
<dbReference type="PANTHER" id="PTHR22984:SF25">
    <property type="entry name" value="PROTEIN KINASE DOMAIN-CONTAINING PROTEIN"/>
    <property type="match status" value="1"/>
</dbReference>
<accession>A0A0V1M572</accession>
<dbReference type="GO" id="GO:0004674">
    <property type="term" value="F:protein serine/threonine kinase activity"/>
    <property type="evidence" value="ECO:0007669"/>
    <property type="project" value="UniProtKB-KW"/>
</dbReference>
<evidence type="ECO:0000256" key="1">
    <source>
        <dbReference type="ARBA" id="ARBA00004192"/>
    </source>
</evidence>
<feature type="compositionally biased region" description="Low complexity" evidence="13">
    <location>
        <begin position="473"/>
        <end position="500"/>
    </location>
</feature>
<feature type="compositionally biased region" description="Low complexity" evidence="13">
    <location>
        <begin position="531"/>
        <end position="577"/>
    </location>
</feature>
<feature type="region of interest" description="Disordered" evidence="13">
    <location>
        <begin position="455"/>
        <end position="500"/>
    </location>
</feature>
<name>A0A0V1M572_9BILA</name>
<evidence type="ECO:0000256" key="12">
    <source>
        <dbReference type="PROSITE-ProRule" id="PRU10141"/>
    </source>
</evidence>
<feature type="chain" id="PRO_5006882233" description="Serine/threonine-protein kinase 1" evidence="14">
    <location>
        <begin position="23"/>
        <end position="592"/>
    </location>
</feature>
<evidence type="ECO:0000256" key="10">
    <source>
        <dbReference type="ARBA" id="ARBA00047899"/>
    </source>
</evidence>
<feature type="region of interest" description="Disordered" evidence="13">
    <location>
        <begin position="516"/>
        <end position="580"/>
    </location>
</feature>
<dbReference type="PANTHER" id="PTHR22984">
    <property type="entry name" value="SERINE/THREONINE-PROTEIN KINASE PIM"/>
    <property type="match status" value="1"/>
</dbReference>
<evidence type="ECO:0000256" key="8">
    <source>
        <dbReference type="ARBA" id="ARBA00022840"/>
    </source>
</evidence>
<keyword evidence="9" id="KW-1035">Host cytoplasm</keyword>
<dbReference type="GO" id="GO:0005737">
    <property type="term" value="C:cytoplasm"/>
    <property type="evidence" value="ECO:0007669"/>
    <property type="project" value="TreeGrafter"/>
</dbReference>
<comment type="catalytic activity">
    <reaction evidence="10">
        <text>L-threonyl-[protein] + ATP = O-phospho-L-threonyl-[protein] + ADP + H(+)</text>
        <dbReference type="Rhea" id="RHEA:46608"/>
        <dbReference type="Rhea" id="RHEA-COMP:11060"/>
        <dbReference type="Rhea" id="RHEA-COMP:11605"/>
        <dbReference type="ChEBI" id="CHEBI:15378"/>
        <dbReference type="ChEBI" id="CHEBI:30013"/>
        <dbReference type="ChEBI" id="CHEBI:30616"/>
        <dbReference type="ChEBI" id="CHEBI:61977"/>
        <dbReference type="ChEBI" id="CHEBI:456216"/>
        <dbReference type="EC" id="2.7.11.1"/>
    </reaction>
</comment>
<evidence type="ECO:0000313" key="16">
    <source>
        <dbReference type="EMBL" id="KRZ67019.1"/>
    </source>
</evidence>
<evidence type="ECO:0000256" key="3">
    <source>
        <dbReference type="ARBA" id="ARBA00016885"/>
    </source>
</evidence>
<keyword evidence="7 16" id="KW-0418">Kinase</keyword>
<keyword evidence="4" id="KW-0723">Serine/threonine-protein kinase</keyword>
<dbReference type="FunFam" id="3.30.200.20:FF:000547">
    <property type="entry name" value="Serine/threonine-protein kinase prk-2"/>
    <property type="match status" value="1"/>
</dbReference>
<comment type="catalytic activity">
    <reaction evidence="11">
        <text>L-seryl-[protein] + ATP = O-phospho-L-seryl-[protein] + ADP + H(+)</text>
        <dbReference type="Rhea" id="RHEA:17989"/>
        <dbReference type="Rhea" id="RHEA-COMP:9863"/>
        <dbReference type="Rhea" id="RHEA-COMP:11604"/>
        <dbReference type="ChEBI" id="CHEBI:15378"/>
        <dbReference type="ChEBI" id="CHEBI:29999"/>
        <dbReference type="ChEBI" id="CHEBI:30616"/>
        <dbReference type="ChEBI" id="CHEBI:83421"/>
        <dbReference type="ChEBI" id="CHEBI:456216"/>
        <dbReference type="EC" id="2.7.11.1"/>
    </reaction>
</comment>
<evidence type="ECO:0000256" key="6">
    <source>
        <dbReference type="ARBA" id="ARBA00022741"/>
    </source>
</evidence>
<dbReference type="CDD" id="cd14005">
    <property type="entry name" value="STKc_PIM"/>
    <property type="match status" value="1"/>
</dbReference>
<dbReference type="OrthoDB" id="10252171at2759"/>
<evidence type="ECO:0000256" key="13">
    <source>
        <dbReference type="SAM" id="MobiDB-lite"/>
    </source>
</evidence>
<dbReference type="InterPro" id="IPR000719">
    <property type="entry name" value="Prot_kinase_dom"/>
</dbReference>
<dbReference type="AlphaFoldDB" id="A0A0V1M572"/>
<evidence type="ECO:0000256" key="2">
    <source>
        <dbReference type="ARBA" id="ARBA00012513"/>
    </source>
</evidence>
<dbReference type="InterPro" id="IPR017441">
    <property type="entry name" value="Protein_kinase_ATP_BS"/>
</dbReference>
<comment type="subcellular location">
    <subcellularLocation>
        <location evidence="1">Host cytoplasm</location>
    </subcellularLocation>
</comment>
<feature type="domain" description="Protein kinase" evidence="15">
    <location>
        <begin position="122"/>
        <end position="372"/>
    </location>
</feature>
<dbReference type="GO" id="GO:0005524">
    <property type="term" value="F:ATP binding"/>
    <property type="evidence" value="ECO:0007669"/>
    <property type="project" value="UniProtKB-UniRule"/>
</dbReference>
<organism evidence="16 17">
    <name type="scientific">Trichinella papuae</name>
    <dbReference type="NCBI Taxonomy" id="268474"/>
    <lineage>
        <taxon>Eukaryota</taxon>
        <taxon>Metazoa</taxon>
        <taxon>Ecdysozoa</taxon>
        <taxon>Nematoda</taxon>
        <taxon>Enoplea</taxon>
        <taxon>Dorylaimia</taxon>
        <taxon>Trichinellida</taxon>
        <taxon>Trichinellidae</taxon>
        <taxon>Trichinella</taxon>
    </lineage>
</organism>
<dbReference type="PROSITE" id="PS50011">
    <property type="entry name" value="PROTEIN_KINASE_DOM"/>
    <property type="match status" value="1"/>
</dbReference>
<dbReference type="EMBL" id="JYDO01000213">
    <property type="protein sequence ID" value="KRZ67019.1"/>
    <property type="molecule type" value="Genomic_DNA"/>
</dbReference>
<evidence type="ECO:0000256" key="4">
    <source>
        <dbReference type="ARBA" id="ARBA00022527"/>
    </source>
</evidence>
<feature type="signal peptide" evidence="14">
    <location>
        <begin position="1"/>
        <end position="22"/>
    </location>
</feature>
<evidence type="ECO:0000256" key="11">
    <source>
        <dbReference type="ARBA" id="ARBA00048679"/>
    </source>
</evidence>
<gene>
    <name evidence="16" type="primary">PIM3</name>
    <name evidence="16" type="ORF">T10_2567</name>
</gene>
<evidence type="ECO:0000256" key="7">
    <source>
        <dbReference type="ARBA" id="ARBA00022777"/>
    </source>
</evidence>
<dbReference type="InterPro" id="IPR051138">
    <property type="entry name" value="PIM_Ser/Thr_kinase"/>
</dbReference>
<dbReference type="PROSITE" id="PS00107">
    <property type="entry name" value="PROTEIN_KINASE_ATP"/>
    <property type="match status" value="1"/>
</dbReference>
<evidence type="ECO:0000256" key="5">
    <source>
        <dbReference type="ARBA" id="ARBA00022679"/>
    </source>
</evidence>
<feature type="compositionally biased region" description="Polar residues" evidence="13">
    <location>
        <begin position="461"/>
        <end position="472"/>
    </location>
</feature>
<dbReference type="PROSITE" id="PS00108">
    <property type="entry name" value="PROTEIN_KINASE_ST"/>
    <property type="match status" value="1"/>
</dbReference>
<dbReference type="STRING" id="268474.A0A0V1M572"/>
<comment type="caution">
    <text evidence="16">The sequence shown here is derived from an EMBL/GenBank/DDBJ whole genome shotgun (WGS) entry which is preliminary data.</text>
</comment>
<proteinExistence type="predicted"/>
<evidence type="ECO:0000256" key="9">
    <source>
        <dbReference type="ARBA" id="ARBA00023200"/>
    </source>
</evidence>
<keyword evidence="5" id="KW-0808">Transferase</keyword>
<evidence type="ECO:0000256" key="14">
    <source>
        <dbReference type="SAM" id="SignalP"/>
    </source>
</evidence>
<reference evidence="16 17" key="1">
    <citation type="submission" date="2015-01" db="EMBL/GenBank/DDBJ databases">
        <title>Evolution of Trichinella species and genotypes.</title>
        <authorList>
            <person name="Korhonen P.K."/>
            <person name="Edoardo P."/>
            <person name="Giuseppe L.R."/>
            <person name="Gasser R.B."/>
        </authorList>
    </citation>
    <scope>NUCLEOTIDE SEQUENCE [LARGE SCALE GENOMIC DNA]</scope>
    <source>
        <strain evidence="16">ISS1980</strain>
    </source>
</reference>
<dbReference type="InterPro" id="IPR008271">
    <property type="entry name" value="Ser/Thr_kinase_AS"/>
</dbReference>
<dbReference type="FunFam" id="1.10.510.10:FF:000708">
    <property type="entry name" value="serine/threonine-protein kinase par-1-like"/>
    <property type="match status" value="1"/>
</dbReference>
<keyword evidence="6 12" id="KW-0547">Nucleotide-binding</keyword>
<keyword evidence="8 12" id="KW-0067">ATP-binding</keyword>
<dbReference type="Gene3D" id="3.30.200.20">
    <property type="entry name" value="Phosphorylase Kinase, domain 1"/>
    <property type="match status" value="1"/>
</dbReference>
<dbReference type="Pfam" id="PF00069">
    <property type="entry name" value="Pkinase"/>
    <property type="match status" value="1"/>
</dbReference>